<gene>
    <name evidence="1" type="ORF">P7H43_06190</name>
</gene>
<evidence type="ECO:0000313" key="1">
    <source>
        <dbReference type="EMBL" id="MDT2810067.1"/>
    </source>
</evidence>
<dbReference type="AlphaFoldDB" id="A0AAW8TYQ8"/>
<name>A0AAW8TYQ8_9ENTE</name>
<dbReference type="RefSeq" id="WP_311835299.1">
    <property type="nucleotide sequence ID" value="NZ_JARQBJ010000002.1"/>
</dbReference>
<dbReference type="EMBL" id="JARQBJ010000002">
    <property type="protein sequence ID" value="MDT2810067.1"/>
    <property type="molecule type" value="Genomic_DNA"/>
</dbReference>
<evidence type="ECO:0000313" key="2">
    <source>
        <dbReference type="Proteomes" id="UP001256711"/>
    </source>
</evidence>
<comment type="caution">
    <text evidence="1">The sequence shown here is derived from an EMBL/GenBank/DDBJ whole genome shotgun (WGS) entry which is preliminary data.</text>
</comment>
<proteinExistence type="predicted"/>
<organism evidence="1 2">
    <name type="scientific">Enterococcus asini</name>
    <dbReference type="NCBI Taxonomy" id="57732"/>
    <lineage>
        <taxon>Bacteria</taxon>
        <taxon>Bacillati</taxon>
        <taxon>Bacillota</taxon>
        <taxon>Bacilli</taxon>
        <taxon>Lactobacillales</taxon>
        <taxon>Enterococcaceae</taxon>
        <taxon>Enterococcus</taxon>
    </lineage>
</organism>
<accession>A0AAW8TYQ8</accession>
<protein>
    <submittedName>
        <fullName evidence="1">Uncharacterized protein</fullName>
    </submittedName>
</protein>
<sequence length="63" mass="7163">MPKFTIETWVDIYSLFTDIFDLPSDVVLSDLSLDTIAQMASNKSSYQSWHSKAQQKAYEEGGK</sequence>
<dbReference type="Proteomes" id="UP001256711">
    <property type="component" value="Unassembled WGS sequence"/>
</dbReference>
<reference evidence="1" key="1">
    <citation type="submission" date="2023-03" db="EMBL/GenBank/DDBJ databases">
        <authorList>
            <person name="Shen W."/>
            <person name="Cai J."/>
        </authorList>
    </citation>
    <scope>NUCLEOTIDE SEQUENCE</scope>
    <source>
        <strain evidence="1">B226-2</strain>
    </source>
</reference>